<keyword evidence="8" id="KW-1185">Reference proteome</keyword>
<dbReference type="InterPro" id="IPR045877">
    <property type="entry name" value="ZFP36-like"/>
</dbReference>
<dbReference type="SMART" id="SM00356">
    <property type="entry name" value="ZnF_C3H1"/>
    <property type="match status" value="4"/>
</dbReference>
<name>A0ABP0FRI7_CLALP</name>
<gene>
    <name evidence="7" type="ORF">CVLEPA_LOCUS11267</name>
</gene>
<proteinExistence type="predicted"/>
<dbReference type="EMBL" id="CAWYQH010000079">
    <property type="protein sequence ID" value="CAK8681032.1"/>
    <property type="molecule type" value="Genomic_DNA"/>
</dbReference>
<feature type="domain" description="C3H1-type" evidence="6">
    <location>
        <begin position="223"/>
        <end position="251"/>
    </location>
</feature>
<feature type="domain" description="C3H1-type" evidence="6">
    <location>
        <begin position="290"/>
        <end position="318"/>
    </location>
</feature>
<dbReference type="PANTHER" id="PTHR12547:SF185">
    <property type="entry name" value="C3H1-TYPE DOMAIN-CONTAINING PROTEIN"/>
    <property type="match status" value="1"/>
</dbReference>
<keyword evidence="2" id="KW-0677">Repeat</keyword>
<evidence type="ECO:0000256" key="1">
    <source>
        <dbReference type="ARBA" id="ARBA00022723"/>
    </source>
</evidence>
<dbReference type="Pfam" id="PF00642">
    <property type="entry name" value="zf-CCCH"/>
    <property type="match status" value="2"/>
</dbReference>
<feature type="zinc finger region" description="C3H1-type" evidence="5">
    <location>
        <begin position="290"/>
        <end position="318"/>
    </location>
</feature>
<dbReference type="SUPFAM" id="SSF90229">
    <property type="entry name" value="CCCH zinc finger"/>
    <property type="match status" value="4"/>
</dbReference>
<dbReference type="Gene3D" id="4.10.1000.10">
    <property type="entry name" value="Zinc finger, CCCH-type"/>
    <property type="match status" value="4"/>
</dbReference>
<evidence type="ECO:0000256" key="2">
    <source>
        <dbReference type="ARBA" id="ARBA00022737"/>
    </source>
</evidence>
<dbReference type="Pfam" id="PF14608">
    <property type="entry name" value="zf-CCCH_2"/>
    <property type="match status" value="2"/>
</dbReference>
<evidence type="ECO:0000313" key="8">
    <source>
        <dbReference type="Proteomes" id="UP001642483"/>
    </source>
</evidence>
<feature type="zinc finger region" description="C3H1-type" evidence="5">
    <location>
        <begin position="257"/>
        <end position="285"/>
    </location>
</feature>
<protein>
    <recommendedName>
        <fullName evidence="6">C3H1-type domain-containing protein</fullName>
    </recommendedName>
</protein>
<dbReference type="PROSITE" id="PS50103">
    <property type="entry name" value="ZF_C3H1"/>
    <property type="match status" value="4"/>
</dbReference>
<dbReference type="PANTHER" id="PTHR12547">
    <property type="entry name" value="CCCH ZINC FINGER/TIS11-RELATED"/>
    <property type="match status" value="1"/>
</dbReference>
<dbReference type="Proteomes" id="UP001642483">
    <property type="component" value="Unassembled WGS sequence"/>
</dbReference>
<feature type="zinc finger region" description="C3H1-type" evidence="5">
    <location>
        <begin position="330"/>
        <end position="357"/>
    </location>
</feature>
<reference evidence="7 8" key="1">
    <citation type="submission" date="2024-02" db="EMBL/GenBank/DDBJ databases">
        <authorList>
            <person name="Daric V."/>
            <person name="Darras S."/>
        </authorList>
    </citation>
    <scope>NUCLEOTIDE SEQUENCE [LARGE SCALE GENOMIC DNA]</scope>
</reference>
<sequence length="368" mass="42259">MTPRFVFQLLRYLTVGNKLGIVGIGKNLPFLGLTNTAPSTDWETTPKFRTYYLATKCHNFQRMKTRVGTNPPLQRVKFQKPAVVINACDLIRGEIFLYKPGRCQISLRKTECFTLEELYFVKTYSLPRKMYMSLKSSSISQDSSLENNDEYAEAIRIFGVESIFNVYNIKENKLCPRTWPRDRYFAAERSPFENDVILAIASSESSQTSTGNNEQRRPLNILNYKRKPCTNFHAFGRCPYQDKCNFYHDMGEKNFARFKNRPCRNCMSTGRCHFGSKCLFAHGFHEISPKFKTSLCKAFMETGTCPYGAHCNYAHGEKEKRVTAISTVPGYKAQICERWLIGNCLIGPACNFAHGANELQRQRTLSRS</sequence>
<feature type="domain" description="C3H1-type" evidence="6">
    <location>
        <begin position="330"/>
        <end position="357"/>
    </location>
</feature>
<evidence type="ECO:0000256" key="3">
    <source>
        <dbReference type="ARBA" id="ARBA00022771"/>
    </source>
</evidence>
<keyword evidence="1 5" id="KW-0479">Metal-binding</keyword>
<dbReference type="InterPro" id="IPR036855">
    <property type="entry name" value="Znf_CCCH_sf"/>
</dbReference>
<evidence type="ECO:0000256" key="5">
    <source>
        <dbReference type="PROSITE-ProRule" id="PRU00723"/>
    </source>
</evidence>
<evidence type="ECO:0000256" key="4">
    <source>
        <dbReference type="ARBA" id="ARBA00022833"/>
    </source>
</evidence>
<feature type="domain" description="C3H1-type" evidence="6">
    <location>
        <begin position="257"/>
        <end position="285"/>
    </location>
</feature>
<accession>A0ABP0FRI7</accession>
<organism evidence="7 8">
    <name type="scientific">Clavelina lepadiformis</name>
    <name type="common">Light-bulb sea squirt</name>
    <name type="synonym">Ascidia lepadiformis</name>
    <dbReference type="NCBI Taxonomy" id="159417"/>
    <lineage>
        <taxon>Eukaryota</taxon>
        <taxon>Metazoa</taxon>
        <taxon>Chordata</taxon>
        <taxon>Tunicata</taxon>
        <taxon>Ascidiacea</taxon>
        <taxon>Aplousobranchia</taxon>
        <taxon>Clavelinidae</taxon>
        <taxon>Clavelina</taxon>
    </lineage>
</organism>
<feature type="zinc finger region" description="C3H1-type" evidence="5">
    <location>
        <begin position="223"/>
        <end position="251"/>
    </location>
</feature>
<keyword evidence="4 5" id="KW-0862">Zinc</keyword>
<evidence type="ECO:0000313" key="7">
    <source>
        <dbReference type="EMBL" id="CAK8681032.1"/>
    </source>
</evidence>
<evidence type="ECO:0000259" key="6">
    <source>
        <dbReference type="PROSITE" id="PS50103"/>
    </source>
</evidence>
<comment type="caution">
    <text evidence="7">The sequence shown here is derived from an EMBL/GenBank/DDBJ whole genome shotgun (WGS) entry which is preliminary data.</text>
</comment>
<keyword evidence="3 5" id="KW-0863">Zinc-finger</keyword>
<dbReference type="InterPro" id="IPR000571">
    <property type="entry name" value="Znf_CCCH"/>
</dbReference>